<evidence type="ECO:0000313" key="3">
    <source>
        <dbReference type="EMBL" id="ENW98563.1"/>
    </source>
</evidence>
<sequence length="385" mass="44295">MHVLYLPSWYPLDENDLNGCFFREQAHVISKLGHQVGVISPQFRSLRLGIKAIKGSYKTQIWQDEKVVTYSKHDVFWFPKIPYLDLRRWVNAGLKLFKKYIEIYGRPDVLHVQSIFFAGPLALEISKKYQIPYCITEHSSTFARDLISKWQFDIFSKVVRNAAVCLAVSQSLCDLLEQKFIDSKWNFCPNLLDQRFVQADSDNTQKVYTFCAVARLHYNKGFDLLLQAFSIFVKKYPNTNLVIGGDGPEKENLIELAVNLNLREKVIFLGQLERDQVKKLMRESRFYVVSSHVETFGVVVIEALSQGIPVISTKCGGPESILTSEDGYLVDVNNVNALVEGMENILANAETFNQEKIRSRCLERFSEKSFSERILKIYQVCMEKA</sequence>
<dbReference type="EMBL" id="APRP01000032">
    <property type="protein sequence ID" value="ENW98563.1"/>
    <property type="molecule type" value="Genomic_DNA"/>
</dbReference>
<dbReference type="InterPro" id="IPR050194">
    <property type="entry name" value="Glycosyltransferase_grp1"/>
</dbReference>
<name>N9LQV4_9GAMM</name>
<dbReference type="Pfam" id="PF00534">
    <property type="entry name" value="Glycos_transf_1"/>
    <property type="match status" value="1"/>
</dbReference>
<dbReference type="PATRIC" id="fig|1217705.3.peg.3071"/>
<proteinExistence type="predicted"/>
<evidence type="ECO:0000313" key="4">
    <source>
        <dbReference type="Proteomes" id="UP000013248"/>
    </source>
</evidence>
<feature type="domain" description="Glycosyl transferase family 1" evidence="1">
    <location>
        <begin position="200"/>
        <end position="351"/>
    </location>
</feature>
<dbReference type="AlphaFoldDB" id="N9LQV4"/>
<dbReference type="PANTHER" id="PTHR45947">
    <property type="entry name" value="SULFOQUINOVOSYL TRANSFERASE SQD2"/>
    <property type="match status" value="1"/>
</dbReference>
<dbReference type="InterPro" id="IPR028098">
    <property type="entry name" value="Glyco_trans_4-like_N"/>
</dbReference>
<protein>
    <recommendedName>
        <fullName evidence="5">Glycosyl transferase family 1 domain-containing protein</fullName>
    </recommendedName>
</protein>
<dbReference type="SUPFAM" id="SSF53756">
    <property type="entry name" value="UDP-Glycosyltransferase/glycogen phosphorylase"/>
    <property type="match status" value="1"/>
</dbReference>
<dbReference type="STRING" id="1217705.F900_03164"/>
<accession>N9LQV4</accession>
<dbReference type="Pfam" id="PF13439">
    <property type="entry name" value="Glyco_transf_4"/>
    <property type="match status" value="1"/>
</dbReference>
<evidence type="ECO:0000259" key="2">
    <source>
        <dbReference type="Pfam" id="PF13439"/>
    </source>
</evidence>
<dbReference type="eggNOG" id="COG0438">
    <property type="taxonomic scope" value="Bacteria"/>
</dbReference>
<reference evidence="3 4" key="1">
    <citation type="submission" date="2013-02" db="EMBL/GenBank/DDBJ databases">
        <title>The Genome Sequence of Acinetobacter sp. ANC 3862.</title>
        <authorList>
            <consortium name="The Broad Institute Genome Sequencing Platform"/>
            <consortium name="The Broad Institute Genome Sequencing Center for Infectious Disease"/>
            <person name="Cerqueira G."/>
            <person name="Feldgarden M."/>
            <person name="Courvalin P."/>
            <person name="Perichon B."/>
            <person name="Grillot-Courvalin C."/>
            <person name="Clermont D."/>
            <person name="Rocha E."/>
            <person name="Yoon E.-J."/>
            <person name="Nemec A."/>
            <person name="Walker B."/>
            <person name="Young S.K."/>
            <person name="Zeng Q."/>
            <person name="Gargeya S."/>
            <person name="Fitzgerald M."/>
            <person name="Haas B."/>
            <person name="Abouelleil A."/>
            <person name="Alvarado L."/>
            <person name="Arachchi H.M."/>
            <person name="Berlin A.M."/>
            <person name="Chapman S.B."/>
            <person name="Dewar J."/>
            <person name="Goldberg J."/>
            <person name="Griggs A."/>
            <person name="Gujja S."/>
            <person name="Hansen M."/>
            <person name="Howarth C."/>
            <person name="Imamovic A."/>
            <person name="Larimer J."/>
            <person name="McCowan C."/>
            <person name="Murphy C."/>
            <person name="Neiman D."/>
            <person name="Pearson M."/>
            <person name="Priest M."/>
            <person name="Roberts A."/>
            <person name="Saif S."/>
            <person name="Shea T."/>
            <person name="Sisk P."/>
            <person name="Sykes S."/>
            <person name="Wortman J."/>
            <person name="Nusbaum C."/>
            <person name="Birren B."/>
        </authorList>
    </citation>
    <scope>NUCLEOTIDE SEQUENCE [LARGE SCALE GENOMIC DNA]</scope>
    <source>
        <strain evidence="3 4">ANC 3862</strain>
    </source>
</reference>
<dbReference type="GO" id="GO:0016757">
    <property type="term" value="F:glycosyltransferase activity"/>
    <property type="evidence" value="ECO:0007669"/>
    <property type="project" value="InterPro"/>
</dbReference>
<dbReference type="Gene3D" id="3.40.50.2000">
    <property type="entry name" value="Glycogen Phosphorylase B"/>
    <property type="match status" value="2"/>
</dbReference>
<comment type="caution">
    <text evidence="3">The sequence shown here is derived from an EMBL/GenBank/DDBJ whole genome shotgun (WGS) entry which is preliminary data.</text>
</comment>
<dbReference type="HOGENOM" id="CLU_009583_2_4_6"/>
<dbReference type="InterPro" id="IPR001296">
    <property type="entry name" value="Glyco_trans_1"/>
</dbReference>
<evidence type="ECO:0000259" key="1">
    <source>
        <dbReference type="Pfam" id="PF00534"/>
    </source>
</evidence>
<organism evidence="3 4">
    <name type="scientific">Acinetobacter modestus</name>
    <dbReference type="NCBI Taxonomy" id="1776740"/>
    <lineage>
        <taxon>Bacteria</taxon>
        <taxon>Pseudomonadati</taxon>
        <taxon>Pseudomonadota</taxon>
        <taxon>Gammaproteobacteria</taxon>
        <taxon>Moraxellales</taxon>
        <taxon>Moraxellaceae</taxon>
        <taxon>Acinetobacter</taxon>
    </lineage>
</organism>
<feature type="domain" description="Glycosyltransferase subfamily 4-like N-terminal" evidence="2">
    <location>
        <begin position="24"/>
        <end position="190"/>
    </location>
</feature>
<dbReference type="Proteomes" id="UP000013248">
    <property type="component" value="Unassembled WGS sequence"/>
</dbReference>
<evidence type="ECO:0008006" key="5">
    <source>
        <dbReference type="Google" id="ProtNLM"/>
    </source>
</evidence>
<dbReference type="RefSeq" id="WP_005218931.1">
    <property type="nucleotide sequence ID" value="NZ_KB850089.1"/>
</dbReference>
<dbReference type="PANTHER" id="PTHR45947:SF3">
    <property type="entry name" value="SULFOQUINOVOSYL TRANSFERASE SQD2"/>
    <property type="match status" value="1"/>
</dbReference>
<gene>
    <name evidence="3" type="ORF">F900_03164</name>
</gene>